<dbReference type="EMBL" id="BLAL01000357">
    <property type="protein sequence ID" value="GET04811.1"/>
    <property type="molecule type" value="Genomic_DNA"/>
</dbReference>
<comment type="caution">
    <text evidence="2">The sequence shown here is derived from an EMBL/GenBank/DDBJ whole genome shotgun (WGS) entry which is preliminary data.</text>
</comment>
<feature type="transmembrane region" description="Helical" evidence="1">
    <location>
        <begin position="71"/>
        <end position="94"/>
    </location>
</feature>
<gene>
    <name evidence="2" type="ORF">RCL2_003110500</name>
</gene>
<evidence type="ECO:0000256" key="1">
    <source>
        <dbReference type="SAM" id="Phobius"/>
    </source>
</evidence>
<reference evidence="2" key="1">
    <citation type="submission" date="2019-10" db="EMBL/GenBank/DDBJ databases">
        <title>Conservation and host-specific expression of non-tandemly repeated heterogenous ribosome RNA gene in arbuscular mycorrhizal fungi.</title>
        <authorList>
            <person name="Maeda T."/>
            <person name="Kobayashi Y."/>
            <person name="Nakagawa T."/>
            <person name="Ezawa T."/>
            <person name="Yamaguchi K."/>
            <person name="Bino T."/>
            <person name="Nishimoto Y."/>
            <person name="Shigenobu S."/>
            <person name="Kawaguchi M."/>
        </authorList>
    </citation>
    <scope>NUCLEOTIDE SEQUENCE</scope>
    <source>
        <strain evidence="2">HR1</strain>
    </source>
</reference>
<accession>A0A8H3R5G0</accession>
<keyword evidence="1" id="KW-0812">Transmembrane</keyword>
<sequence>MTCDHWFVMIHFDNCRLFDTQTPGNLDEPRIIGYFFGLIYSYFGLQYKQFRDKSVIKSWQDFFFWAAKWELTFFSILKIRMFFLGLFSFLAALLRKYRFAFVSASLHSEGLFQKELGTTVNYHFTH</sequence>
<keyword evidence="1" id="KW-1133">Transmembrane helix</keyword>
<name>A0A8H3R5G0_9GLOM</name>
<proteinExistence type="predicted"/>
<keyword evidence="1" id="KW-0472">Membrane</keyword>
<protein>
    <submittedName>
        <fullName evidence="2">Uncharacterized protein</fullName>
    </submittedName>
</protein>
<evidence type="ECO:0000313" key="3">
    <source>
        <dbReference type="Proteomes" id="UP000615446"/>
    </source>
</evidence>
<dbReference type="Proteomes" id="UP000615446">
    <property type="component" value="Unassembled WGS sequence"/>
</dbReference>
<organism evidence="2 3">
    <name type="scientific">Rhizophagus clarus</name>
    <dbReference type="NCBI Taxonomy" id="94130"/>
    <lineage>
        <taxon>Eukaryota</taxon>
        <taxon>Fungi</taxon>
        <taxon>Fungi incertae sedis</taxon>
        <taxon>Mucoromycota</taxon>
        <taxon>Glomeromycotina</taxon>
        <taxon>Glomeromycetes</taxon>
        <taxon>Glomerales</taxon>
        <taxon>Glomeraceae</taxon>
        <taxon>Rhizophagus</taxon>
    </lineage>
</organism>
<evidence type="ECO:0000313" key="2">
    <source>
        <dbReference type="EMBL" id="GET04811.1"/>
    </source>
</evidence>
<dbReference type="AlphaFoldDB" id="A0A8H3R5G0"/>